<evidence type="ECO:0008006" key="4">
    <source>
        <dbReference type="Google" id="ProtNLM"/>
    </source>
</evidence>
<gene>
    <name evidence="2" type="ORF">J2X07_000328</name>
</gene>
<evidence type="ECO:0000256" key="1">
    <source>
        <dbReference type="SAM" id="Phobius"/>
    </source>
</evidence>
<keyword evidence="3" id="KW-1185">Reference proteome</keyword>
<keyword evidence="1" id="KW-1133">Transmembrane helix</keyword>
<feature type="transmembrane region" description="Helical" evidence="1">
    <location>
        <begin position="7"/>
        <end position="28"/>
    </location>
</feature>
<keyword evidence="1" id="KW-0812">Transmembrane</keyword>
<protein>
    <recommendedName>
        <fullName evidence="4">Transporter suffix domain-containing protein</fullName>
    </recommendedName>
</protein>
<dbReference type="RefSeq" id="WP_310255891.1">
    <property type="nucleotide sequence ID" value="NZ_JAVDWA010000001.1"/>
</dbReference>
<evidence type="ECO:0000313" key="2">
    <source>
        <dbReference type="EMBL" id="MDR7071353.1"/>
    </source>
</evidence>
<dbReference type="NCBIfam" id="NF033684">
    <property type="entry name" value="suffix_2_RND"/>
    <property type="match status" value="1"/>
</dbReference>
<dbReference type="EMBL" id="JAVDWA010000001">
    <property type="protein sequence ID" value="MDR7071353.1"/>
    <property type="molecule type" value="Genomic_DNA"/>
</dbReference>
<organism evidence="2 3">
    <name type="scientific">Fictibacillus barbaricus</name>
    <dbReference type="NCBI Taxonomy" id="182136"/>
    <lineage>
        <taxon>Bacteria</taxon>
        <taxon>Bacillati</taxon>
        <taxon>Bacillota</taxon>
        <taxon>Bacilli</taxon>
        <taxon>Bacillales</taxon>
        <taxon>Fictibacillaceae</taxon>
        <taxon>Fictibacillus</taxon>
    </lineage>
</organism>
<dbReference type="Proteomes" id="UP001258181">
    <property type="component" value="Unassembled WGS sequence"/>
</dbReference>
<sequence length="77" mass="8751">MKKSLGILLIIASFILWGFILVVPFMSFSGTTKTVFVTILVITGEVTFWLGALLAGKDMVKRFIQNIWKRLKKEEES</sequence>
<proteinExistence type="predicted"/>
<evidence type="ECO:0000313" key="3">
    <source>
        <dbReference type="Proteomes" id="UP001258181"/>
    </source>
</evidence>
<reference evidence="2 3" key="1">
    <citation type="submission" date="2023-07" db="EMBL/GenBank/DDBJ databases">
        <title>Sorghum-associated microbial communities from plants grown in Nebraska, USA.</title>
        <authorList>
            <person name="Schachtman D."/>
        </authorList>
    </citation>
    <scope>NUCLEOTIDE SEQUENCE [LARGE SCALE GENOMIC DNA]</scope>
    <source>
        <strain evidence="2 3">BE211</strain>
    </source>
</reference>
<keyword evidence="1" id="KW-0472">Membrane</keyword>
<accession>A0ABU1TVW9</accession>
<feature type="transmembrane region" description="Helical" evidence="1">
    <location>
        <begin position="34"/>
        <end position="55"/>
    </location>
</feature>
<dbReference type="InterPro" id="IPR047961">
    <property type="entry name" value="Transp_suffix-like"/>
</dbReference>
<name>A0ABU1TVW9_9BACL</name>
<comment type="caution">
    <text evidence="2">The sequence shown here is derived from an EMBL/GenBank/DDBJ whole genome shotgun (WGS) entry which is preliminary data.</text>
</comment>